<organism evidence="2">
    <name type="scientific">Dendropoma corrodens</name>
    <name type="common">ringed wormsnail</name>
    <dbReference type="NCBI Taxonomy" id="169304"/>
    <lineage>
        <taxon>Eukaryota</taxon>
        <taxon>Metazoa</taxon>
        <taxon>Spiralia</taxon>
        <taxon>Lophotrochozoa</taxon>
        <taxon>Mollusca</taxon>
        <taxon>Gastropoda</taxon>
        <taxon>Caenogastropoda</taxon>
        <taxon>Littorinimorpha</taxon>
        <taxon>Vermetoidea</taxon>
        <taxon>Vermetidae</taxon>
        <taxon>Dendropoma</taxon>
    </lineage>
</organism>
<keyword evidence="1" id="KW-0472">Membrane</keyword>
<proteinExistence type="predicted"/>
<geneLocation type="mitochondrion" evidence="2"/>
<evidence type="ECO:0000313" key="2">
    <source>
        <dbReference type="EMBL" id="AIG21320.1"/>
    </source>
</evidence>
<keyword evidence="1" id="KW-1133">Transmembrane helix</keyword>
<feature type="transmembrane region" description="Helical" evidence="1">
    <location>
        <begin position="128"/>
        <end position="149"/>
    </location>
</feature>
<name>A0A075QXC7_9CAEN</name>
<evidence type="ECO:0000256" key="1">
    <source>
        <dbReference type="SAM" id="Phobius"/>
    </source>
</evidence>
<dbReference type="EMBL" id="KC583428">
    <property type="protein sequence ID" value="AIG21320.1"/>
    <property type="molecule type" value="Genomic_DNA"/>
</dbReference>
<sequence length="160" mass="17435">MTLVLLSLVITAFLLLLPAMTQPLSLGLVILIMTLGGAAMCGLFMSAWYGYMLFLVYVGGLLVMFAYVSALIPNVVYWMNYKYLFFLCLSFLGLLVLYAGSFVDTGLLTPESAEWDSYEGIEVCTTGGLMVVLVHVLLVTLVAVVKICSVTGGSLRVFKF</sequence>
<protein>
    <submittedName>
        <fullName evidence="2">NADH dehydrogenase subunit 6</fullName>
    </submittedName>
</protein>
<keyword evidence="1" id="KW-0812">Transmembrane</keyword>
<accession>A0A075QXC7</accession>
<reference evidence="2" key="1">
    <citation type="journal article" date="2014" name="Malacologia">
        <title>Deconstructing Dendropoma: a systematic revision of a world-wide worm-snail group with descriptions of new genera (Caenogastropoda: Vermetidae).</title>
        <authorList>
            <person name="Golding R.E."/>
            <person name="Bieler R."/>
            <person name="Rawlings T.A."/>
            <person name="Collins T.M."/>
        </authorList>
    </citation>
    <scope>NUCLEOTIDE SEQUENCE</scope>
    <source>
        <strain evidence="2">Dorr102112-1Guana.prim</strain>
    </source>
</reference>
<keyword evidence="2" id="KW-0496">Mitochondrion</keyword>
<feature type="transmembrane region" description="Helical" evidence="1">
    <location>
        <begin position="48"/>
        <end position="72"/>
    </location>
</feature>
<dbReference type="AlphaFoldDB" id="A0A075QXC7"/>
<feature type="transmembrane region" description="Helical" evidence="1">
    <location>
        <begin position="84"/>
        <end position="108"/>
    </location>
</feature>